<dbReference type="Pfam" id="PF13622">
    <property type="entry name" value="4HBT_3"/>
    <property type="match status" value="1"/>
</dbReference>
<feature type="domain" description="Acyl-CoA thioesterase-like C-terminal" evidence="4">
    <location>
        <begin position="177"/>
        <end position="301"/>
    </location>
</feature>
<keyword evidence="2" id="KW-0378">Hydrolase</keyword>
<protein>
    <submittedName>
        <fullName evidence="5">Acyl-CoA thioesterase II</fullName>
    </submittedName>
</protein>
<evidence type="ECO:0000256" key="2">
    <source>
        <dbReference type="ARBA" id="ARBA00022801"/>
    </source>
</evidence>
<sequence length="304" mass="33465">MLVVLGICCSVCIIVAPRRIPVTDRQTLTHLLNTLTPTVVDGDNFTAANTHPEGPRLYGGQVLAQTLRAAVMTIEPDRRVHSQHAYFLRPGDPAVAVELEVERARDGGSFSSRRVVAHQHGRPILVSSLSFQKPEQSDEYALEMPDIPGPEGLQSERARELANGEINPQFMIVTGSDLDVRVVNPVDWVKPVAREPVLQAWMKTTAPVADEPGLHEGLLAYMSDAFLIDVALITHGKHYSEGMQCASLDHAIWFHAPFRADEWLLHITEAQRLGGGRGLSHGRFYNTAGALVATCMQESLMRQL</sequence>
<dbReference type="SUPFAM" id="SSF54637">
    <property type="entry name" value="Thioesterase/thiol ester dehydrase-isomerase"/>
    <property type="match status" value="2"/>
</dbReference>
<dbReference type="Pfam" id="PF20789">
    <property type="entry name" value="4HBT_3C"/>
    <property type="match status" value="1"/>
</dbReference>
<reference evidence="5" key="1">
    <citation type="submission" date="2019-02" db="EMBL/GenBank/DDBJ databases">
        <authorList>
            <person name="Li S.-H."/>
        </authorList>
    </citation>
    <scope>NUCLEOTIDE SEQUENCE</scope>
    <source>
        <strain evidence="5">IMCC14734</strain>
    </source>
</reference>
<comment type="similarity">
    <text evidence="1">Belongs to the C/M/P thioester hydrolase family.</text>
</comment>
<name>A0ABT3TFI2_9GAMM</name>
<accession>A0ABT3TFI2</accession>
<dbReference type="InterPro" id="IPR042171">
    <property type="entry name" value="Acyl-CoA_hotdog"/>
</dbReference>
<dbReference type="InterPro" id="IPR029069">
    <property type="entry name" value="HotDog_dom_sf"/>
</dbReference>
<dbReference type="CDD" id="cd03445">
    <property type="entry name" value="Thioesterase_II_repeat2"/>
    <property type="match status" value="1"/>
</dbReference>
<dbReference type="Proteomes" id="UP001143362">
    <property type="component" value="Unassembled WGS sequence"/>
</dbReference>
<comment type="caution">
    <text evidence="5">The sequence shown here is derived from an EMBL/GenBank/DDBJ whole genome shotgun (WGS) entry which is preliminary data.</text>
</comment>
<dbReference type="PANTHER" id="PTHR11066:SF34">
    <property type="entry name" value="ACYL-COENZYME A THIOESTERASE 8"/>
    <property type="match status" value="1"/>
</dbReference>
<dbReference type="PANTHER" id="PTHR11066">
    <property type="entry name" value="ACYL-COA THIOESTERASE"/>
    <property type="match status" value="1"/>
</dbReference>
<dbReference type="InterPro" id="IPR049449">
    <property type="entry name" value="TesB_ACOT8-like_N"/>
</dbReference>
<dbReference type="CDD" id="cd03444">
    <property type="entry name" value="Thioesterase_II_repeat1"/>
    <property type="match status" value="1"/>
</dbReference>
<dbReference type="InterPro" id="IPR003703">
    <property type="entry name" value="Acyl_CoA_thio"/>
</dbReference>
<evidence type="ECO:0000259" key="3">
    <source>
        <dbReference type="Pfam" id="PF13622"/>
    </source>
</evidence>
<dbReference type="InterPro" id="IPR049450">
    <property type="entry name" value="ACOT8-like_C"/>
</dbReference>
<dbReference type="Gene3D" id="2.40.160.210">
    <property type="entry name" value="Acyl-CoA thioesterase, double hotdog domain"/>
    <property type="match status" value="1"/>
</dbReference>
<feature type="domain" description="Acyl-CoA thioesterase-like N-terminal HotDog" evidence="3">
    <location>
        <begin position="51"/>
        <end position="132"/>
    </location>
</feature>
<evidence type="ECO:0000259" key="4">
    <source>
        <dbReference type="Pfam" id="PF20789"/>
    </source>
</evidence>
<evidence type="ECO:0000256" key="1">
    <source>
        <dbReference type="ARBA" id="ARBA00006538"/>
    </source>
</evidence>
<proteinExistence type="inferred from homology"/>
<gene>
    <name evidence="5" type="ORF">EYC98_09375</name>
</gene>
<keyword evidence="6" id="KW-1185">Reference proteome</keyword>
<evidence type="ECO:0000313" key="5">
    <source>
        <dbReference type="EMBL" id="MCX2981073.1"/>
    </source>
</evidence>
<evidence type="ECO:0000313" key="6">
    <source>
        <dbReference type="Proteomes" id="UP001143362"/>
    </source>
</evidence>
<dbReference type="EMBL" id="SHNN01000002">
    <property type="protein sequence ID" value="MCX2981073.1"/>
    <property type="molecule type" value="Genomic_DNA"/>
</dbReference>
<organism evidence="5 6">
    <name type="scientific">Candidatus Litorirhabdus singularis</name>
    <dbReference type="NCBI Taxonomy" id="2518993"/>
    <lineage>
        <taxon>Bacteria</taxon>
        <taxon>Pseudomonadati</taxon>
        <taxon>Pseudomonadota</taxon>
        <taxon>Gammaproteobacteria</taxon>
        <taxon>Cellvibrionales</taxon>
        <taxon>Halieaceae</taxon>
        <taxon>Candidatus Litorirhabdus</taxon>
    </lineage>
</organism>